<name>A0A3B0S9R3_9ZZZZ</name>
<dbReference type="Gene3D" id="3.40.50.720">
    <property type="entry name" value="NAD(P)-binding Rossmann-like Domain"/>
    <property type="match status" value="1"/>
</dbReference>
<dbReference type="PANTHER" id="PTHR42760">
    <property type="entry name" value="SHORT-CHAIN DEHYDROGENASES/REDUCTASES FAMILY MEMBER"/>
    <property type="match status" value="1"/>
</dbReference>
<accession>A0A3B0S9R3</accession>
<dbReference type="PROSITE" id="PS00061">
    <property type="entry name" value="ADH_SHORT"/>
    <property type="match status" value="1"/>
</dbReference>
<dbReference type="EC" id="1.1.1.100" evidence="2"/>
<dbReference type="FunFam" id="3.40.50.720:FF:000084">
    <property type="entry name" value="Short-chain dehydrogenase reductase"/>
    <property type="match status" value="1"/>
</dbReference>
<sequence>MSSIRNLFDIKGKVALVTGGATSIGLGIAEVFAESGANIAICSRRGDLCKNVAKEIARHGVETFGAECDVSSPDSVAEMVDAVIEKFGRIDILVNNAGITGAAKPFRDIEYSEWNETLAINLGGIFNCSKLVVPHMIAQGGGKIINIASVAFFKPLPNSADYSASKGGAILLTRSMALDLIRNNINVNAICPGFFATDLNTEMLARVKVEAKRRVPAQRVADVRDIKGAALLLASQASDYMVGTEILVDGGVRLR</sequence>
<dbReference type="InterPro" id="IPR036291">
    <property type="entry name" value="NAD(P)-bd_dom_sf"/>
</dbReference>
<dbReference type="EMBL" id="UOEF01000132">
    <property type="protein sequence ID" value="VAV91835.1"/>
    <property type="molecule type" value="Genomic_DNA"/>
</dbReference>
<dbReference type="AlphaFoldDB" id="A0A3B0S9R3"/>
<dbReference type="PRINTS" id="PR00080">
    <property type="entry name" value="SDRFAMILY"/>
</dbReference>
<evidence type="ECO:0000313" key="2">
    <source>
        <dbReference type="EMBL" id="VAV91835.1"/>
    </source>
</evidence>
<dbReference type="GO" id="GO:0004316">
    <property type="term" value="F:3-oxoacyl-[acyl-carrier-protein] reductase (NADPH) activity"/>
    <property type="evidence" value="ECO:0007669"/>
    <property type="project" value="UniProtKB-EC"/>
</dbReference>
<comment type="similarity">
    <text evidence="1">Belongs to the short-chain dehydrogenases/reductases (SDR) family.</text>
</comment>
<reference evidence="2" key="1">
    <citation type="submission" date="2018-06" db="EMBL/GenBank/DDBJ databases">
        <authorList>
            <person name="Zhirakovskaya E."/>
        </authorList>
    </citation>
    <scope>NUCLEOTIDE SEQUENCE</scope>
</reference>
<gene>
    <name evidence="2" type="ORF">MNBD_ALPHA04-2075</name>
</gene>
<evidence type="ECO:0000256" key="1">
    <source>
        <dbReference type="ARBA" id="ARBA00006484"/>
    </source>
</evidence>
<dbReference type="NCBIfam" id="NF005559">
    <property type="entry name" value="PRK07231.1"/>
    <property type="match status" value="1"/>
</dbReference>
<dbReference type="InterPro" id="IPR002347">
    <property type="entry name" value="SDR_fam"/>
</dbReference>
<keyword evidence="2" id="KW-0560">Oxidoreductase</keyword>
<dbReference type="Pfam" id="PF13561">
    <property type="entry name" value="adh_short_C2"/>
    <property type="match status" value="1"/>
</dbReference>
<organism evidence="2">
    <name type="scientific">hydrothermal vent metagenome</name>
    <dbReference type="NCBI Taxonomy" id="652676"/>
    <lineage>
        <taxon>unclassified sequences</taxon>
        <taxon>metagenomes</taxon>
        <taxon>ecological metagenomes</taxon>
    </lineage>
</organism>
<dbReference type="PRINTS" id="PR00081">
    <property type="entry name" value="GDHRDH"/>
</dbReference>
<protein>
    <submittedName>
        <fullName evidence="2">3-oxoacyl-[acyl-carrier protein] reductase</fullName>
        <ecNumber evidence="2">1.1.1.100</ecNumber>
    </submittedName>
</protein>
<proteinExistence type="inferred from homology"/>
<dbReference type="SUPFAM" id="SSF51735">
    <property type="entry name" value="NAD(P)-binding Rossmann-fold domains"/>
    <property type="match status" value="1"/>
</dbReference>
<dbReference type="InterPro" id="IPR020904">
    <property type="entry name" value="Sc_DH/Rdtase_CS"/>
</dbReference>